<evidence type="ECO:0000259" key="12">
    <source>
        <dbReference type="PROSITE" id="PS51959"/>
    </source>
</evidence>
<keyword evidence="9 11" id="KW-0464">Manganese</keyword>
<dbReference type="AlphaFoldDB" id="A0A8W8K3W0"/>
<dbReference type="EC" id="4.6.1.-" evidence="11"/>
<dbReference type="OMA" id="PGRACHL"/>
<comment type="catalytic activity">
    <reaction evidence="11">
        <text>ribonucleotidyl-uridine-RNA = a 5'-end dephospho-uridine-RNA + a 3'-end 2',3'-cyclophospho-ribonucleotide-RNA</text>
        <dbReference type="Rhea" id="RHEA:67792"/>
        <dbReference type="Rhea" id="RHEA-COMP:10464"/>
        <dbReference type="Rhea" id="RHEA-COMP:17354"/>
        <dbReference type="Rhea" id="RHEA-COMP:17356"/>
        <dbReference type="ChEBI" id="CHEBI:83064"/>
        <dbReference type="ChEBI" id="CHEBI:173117"/>
        <dbReference type="ChEBI" id="CHEBI:173224"/>
    </reaction>
</comment>
<comment type="subunit">
    <text evidence="3 11">Monomer.</text>
</comment>
<dbReference type="GO" id="GO:0004521">
    <property type="term" value="F:RNA endonuclease activity"/>
    <property type="evidence" value="ECO:0007669"/>
    <property type="project" value="UniProtKB-UniRule"/>
</dbReference>
<evidence type="ECO:0000256" key="5">
    <source>
        <dbReference type="ARBA" id="ARBA00022723"/>
    </source>
</evidence>
<reference evidence="13" key="1">
    <citation type="submission" date="2022-08" db="UniProtKB">
        <authorList>
            <consortium name="EnsemblMetazoa"/>
        </authorList>
    </citation>
    <scope>IDENTIFICATION</scope>
    <source>
        <strain evidence="13">05x7-T-G4-1.051#20</strain>
    </source>
</reference>
<evidence type="ECO:0000256" key="9">
    <source>
        <dbReference type="ARBA" id="ARBA00023211"/>
    </source>
</evidence>
<evidence type="ECO:0000256" key="3">
    <source>
        <dbReference type="ARBA" id="ARBA00011245"/>
    </source>
</evidence>
<dbReference type="Pfam" id="PF09412">
    <property type="entry name" value="XendoU"/>
    <property type="match status" value="1"/>
</dbReference>
<dbReference type="InterPro" id="IPR039787">
    <property type="entry name" value="ENDOU"/>
</dbReference>
<comment type="similarity">
    <text evidence="2 11">Belongs to the ENDOU family.</text>
</comment>
<evidence type="ECO:0000256" key="4">
    <source>
        <dbReference type="ARBA" id="ARBA00022722"/>
    </source>
</evidence>
<dbReference type="InterPro" id="IPR037227">
    <property type="entry name" value="EndoU-like"/>
</dbReference>
<dbReference type="GO" id="GO:0046872">
    <property type="term" value="F:metal ion binding"/>
    <property type="evidence" value="ECO:0007669"/>
    <property type="project" value="UniProtKB-UniRule"/>
</dbReference>
<evidence type="ECO:0000256" key="10">
    <source>
        <dbReference type="ARBA" id="ARBA00023239"/>
    </source>
</evidence>
<dbReference type="OrthoDB" id="430326at2759"/>
<organism evidence="13 14">
    <name type="scientific">Magallana gigas</name>
    <name type="common">Pacific oyster</name>
    <name type="synonym">Crassostrea gigas</name>
    <dbReference type="NCBI Taxonomy" id="29159"/>
    <lineage>
        <taxon>Eukaryota</taxon>
        <taxon>Metazoa</taxon>
        <taxon>Spiralia</taxon>
        <taxon>Lophotrochozoa</taxon>
        <taxon>Mollusca</taxon>
        <taxon>Bivalvia</taxon>
        <taxon>Autobranchia</taxon>
        <taxon>Pteriomorphia</taxon>
        <taxon>Ostreida</taxon>
        <taxon>Ostreoidea</taxon>
        <taxon>Ostreidae</taxon>
        <taxon>Magallana</taxon>
    </lineage>
</organism>
<keyword evidence="7 11" id="KW-0378">Hydrolase</keyword>
<protein>
    <recommendedName>
        <fullName evidence="11">Uridylate-specific endoribonuclease</fullName>
        <ecNumber evidence="11">4.6.1.-</ecNumber>
    </recommendedName>
</protein>
<dbReference type="SUPFAM" id="SSF142877">
    <property type="entry name" value="EndoU-like"/>
    <property type="match status" value="1"/>
</dbReference>
<proteinExistence type="inferred from homology"/>
<dbReference type="CDD" id="cd21159">
    <property type="entry name" value="XendoU"/>
    <property type="match status" value="1"/>
</dbReference>
<evidence type="ECO:0000256" key="1">
    <source>
        <dbReference type="ARBA" id="ARBA00001936"/>
    </source>
</evidence>
<keyword evidence="10" id="KW-0456">Lyase</keyword>
<dbReference type="GO" id="GO:0016787">
    <property type="term" value="F:hydrolase activity"/>
    <property type="evidence" value="ECO:0007669"/>
    <property type="project" value="UniProtKB-KW"/>
</dbReference>
<evidence type="ECO:0000256" key="11">
    <source>
        <dbReference type="RuleBase" id="RU367085"/>
    </source>
</evidence>
<name>A0A8W8K3W0_MAGGI</name>
<keyword evidence="8 11" id="KW-0694">RNA-binding</keyword>
<dbReference type="GO" id="GO:0016829">
    <property type="term" value="F:lyase activity"/>
    <property type="evidence" value="ECO:0007669"/>
    <property type="project" value="UniProtKB-KW"/>
</dbReference>
<keyword evidence="4 11" id="KW-0540">Nuclease</keyword>
<keyword evidence="6 11" id="KW-0255">Endonuclease</keyword>
<dbReference type="Proteomes" id="UP000005408">
    <property type="component" value="Unassembled WGS sequence"/>
</dbReference>
<dbReference type="PANTHER" id="PTHR12439">
    <property type="entry name" value="PLACENTAL PROTEIN 11-RELATED"/>
    <property type="match status" value="1"/>
</dbReference>
<comment type="cofactor">
    <cofactor evidence="1 11">
        <name>Mn(2+)</name>
        <dbReference type="ChEBI" id="CHEBI:29035"/>
    </cofactor>
</comment>
<dbReference type="PROSITE" id="PS51959">
    <property type="entry name" value="ENDOU"/>
    <property type="match status" value="1"/>
</dbReference>
<dbReference type="PANTHER" id="PTHR12439:SF42">
    <property type="entry name" value="ENDORIBONUCLEASE-RELATED"/>
    <property type="match status" value="1"/>
</dbReference>
<evidence type="ECO:0000256" key="7">
    <source>
        <dbReference type="ARBA" id="ARBA00022801"/>
    </source>
</evidence>
<dbReference type="InterPro" id="IPR018998">
    <property type="entry name" value="EndoU_C"/>
</dbReference>
<dbReference type="EnsemblMetazoa" id="G21998.2">
    <property type="protein sequence ID" value="G21998.2:cds"/>
    <property type="gene ID" value="G21998"/>
</dbReference>
<evidence type="ECO:0000256" key="6">
    <source>
        <dbReference type="ARBA" id="ARBA00022759"/>
    </source>
</evidence>
<feature type="domain" description="EndoU" evidence="12">
    <location>
        <begin position="30"/>
        <end position="295"/>
    </location>
</feature>
<evidence type="ECO:0000313" key="13">
    <source>
        <dbReference type="EnsemblMetazoa" id="G21998.2:cds"/>
    </source>
</evidence>
<keyword evidence="14" id="KW-1185">Reference proteome</keyword>
<sequence>MTFLLGSDMRLPHAYILVVTGLATATAYVSESELSQFMTNLWNQDDNRASSHYVRYDLQGHSHTGHSGVDNAPNKFFDYVNEAHLFHKPTYSTFISLLNNYHYMTGTSEYQTTSEDAEVTSFLSQISQTNVIKLTQQFLHSKGYITGSMSDFLTTLRKIWFDFYPRSSHTTHLDTSGFEHVFVGETTSTKVDGFHNWIQYYLEEKRGNLNYLGFVYTKQPSIVGTHFLWHNKIKSLSSFIVGSSPEFDLAMYTACFFARRDVDCRFSMAGHNMDIKSYTVPFGTYHDLVATAYIN</sequence>
<dbReference type="GO" id="GO:0003723">
    <property type="term" value="F:RNA binding"/>
    <property type="evidence" value="ECO:0007669"/>
    <property type="project" value="UniProtKB-UniRule"/>
</dbReference>
<evidence type="ECO:0000256" key="2">
    <source>
        <dbReference type="ARBA" id="ARBA00010168"/>
    </source>
</evidence>
<evidence type="ECO:0000313" key="14">
    <source>
        <dbReference type="Proteomes" id="UP000005408"/>
    </source>
</evidence>
<keyword evidence="5 11" id="KW-0479">Metal-binding</keyword>
<accession>A0A8W8K3W0</accession>
<evidence type="ECO:0000256" key="8">
    <source>
        <dbReference type="ARBA" id="ARBA00022884"/>
    </source>
</evidence>